<dbReference type="AlphaFoldDB" id="A0A382W9R8"/>
<feature type="transmembrane region" description="Helical" evidence="1">
    <location>
        <begin position="67"/>
        <end position="87"/>
    </location>
</feature>
<organism evidence="2">
    <name type="scientific">marine metagenome</name>
    <dbReference type="NCBI Taxonomy" id="408172"/>
    <lineage>
        <taxon>unclassified sequences</taxon>
        <taxon>metagenomes</taxon>
        <taxon>ecological metagenomes</taxon>
    </lineage>
</organism>
<dbReference type="EMBL" id="UINC01157863">
    <property type="protein sequence ID" value="SVD55085.1"/>
    <property type="molecule type" value="Genomic_DNA"/>
</dbReference>
<feature type="transmembrane region" description="Helical" evidence="1">
    <location>
        <begin position="102"/>
        <end position="119"/>
    </location>
</feature>
<protein>
    <submittedName>
        <fullName evidence="2">Uncharacterized protein</fullName>
    </submittedName>
</protein>
<evidence type="ECO:0000313" key="2">
    <source>
        <dbReference type="EMBL" id="SVD55085.1"/>
    </source>
</evidence>
<reference evidence="2" key="1">
    <citation type="submission" date="2018-05" db="EMBL/GenBank/DDBJ databases">
        <authorList>
            <person name="Lanie J.A."/>
            <person name="Ng W.-L."/>
            <person name="Kazmierczak K.M."/>
            <person name="Andrzejewski T.M."/>
            <person name="Davidsen T.M."/>
            <person name="Wayne K.J."/>
            <person name="Tettelin H."/>
            <person name="Glass J.I."/>
            <person name="Rusch D."/>
            <person name="Podicherti R."/>
            <person name="Tsui H.-C.T."/>
            <person name="Winkler M.E."/>
        </authorList>
    </citation>
    <scope>NUCLEOTIDE SEQUENCE</scope>
</reference>
<evidence type="ECO:0000256" key="1">
    <source>
        <dbReference type="SAM" id="Phobius"/>
    </source>
</evidence>
<feature type="non-terminal residue" evidence="2">
    <location>
        <position position="142"/>
    </location>
</feature>
<keyword evidence="1" id="KW-1133">Transmembrane helix</keyword>
<feature type="transmembrane region" description="Helical" evidence="1">
    <location>
        <begin position="38"/>
        <end position="60"/>
    </location>
</feature>
<sequence>MNMETKKNSKIFHPFLIAFFPIIAVYSVNIGLIQLEQFIFPTILIIGSAFLFFLCLKYVLKNGKKAALIISLAFIIFFSFGHTYNILNQANASDIDLGSNRILLPIFAILFVIGTLLIIKTKRTLDNATSIVNTISVVFITV</sequence>
<keyword evidence="1" id="KW-0812">Transmembrane</keyword>
<proteinExistence type="predicted"/>
<feature type="transmembrane region" description="Helical" evidence="1">
    <location>
        <begin position="12"/>
        <end position="32"/>
    </location>
</feature>
<keyword evidence="1" id="KW-0472">Membrane</keyword>
<gene>
    <name evidence="2" type="ORF">METZ01_LOCUS407939</name>
</gene>
<accession>A0A382W9R8</accession>
<name>A0A382W9R8_9ZZZZ</name>